<dbReference type="EMBL" id="CAXDID020000019">
    <property type="protein sequence ID" value="CAL5985674.1"/>
    <property type="molecule type" value="Genomic_DNA"/>
</dbReference>
<reference evidence="1 2" key="1">
    <citation type="submission" date="2024-07" db="EMBL/GenBank/DDBJ databases">
        <authorList>
            <person name="Akdeniz Z."/>
        </authorList>
    </citation>
    <scope>NUCLEOTIDE SEQUENCE [LARGE SCALE GENOMIC DNA]</scope>
</reference>
<protein>
    <submittedName>
        <fullName evidence="1">Uncharacterized protein</fullName>
    </submittedName>
</protein>
<organism evidence="1 2">
    <name type="scientific">Hexamita inflata</name>
    <dbReference type="NCBI Taxonomy" id="28002"/>
    <lineage>
        <taxon>Eukaryota</taxon>
        <taxon>Metamonada</taxon>
        <taxon>Diplomonadida</taxon>
        <taxon>Hexamitidae</taxon>
        <taxon>Hexamitinae</taxon>
        <taxon>Hexamita</taxon>
    </lineage>
</organism>
<gene>
    <name evidence="1" type="ORF">HINF_LOCUS9042</name>
</gene>
<evidence type="ECO:0000313" key="1">
    <source>
        <dbReference type="EMBL" id="CAL5985674.1"/>
    </source>
</evidence>
<proteinExistence type="predicted"/>
<keyword evidence="2" id="KW-1185">Reference proteome</keyword>
<accession>A0ABP1H7S2</accession>
<sequence length="607" mass="70410">MQRIVTNEDLKKLNELHAYITAEVAYNRGLDPQQRVYTEKFKDYCLSILLTNYTTAFQMFQDWGLPSMSTIINHRIKTEEQLKCQENFMGTDIPSVDQLYNNIALIHQRLKLSAQSTAKVTVSADALYFIEQVQIIQKSPFGACKLKGVVSKQNVKEEDVHKAKAVRAGFVFLLNFVNTDFKPQLLYFHFQKSGAATKSTLQILSNMKAAIKKTFHVFVASVSDADSVYVSNLVTPQVLSIVNRFFGNKKRPGSHQIYNLINNRLPKALIDRYHILKRVRCYMLQSWLIFNLKEEDLLHYQDVFDLEELNDIDELNWLPEFLSDNHILKLNDYLPIRMLNPQQAHTLLEHDYLHQAIILLMIAPLFVGLGSGVESNPDLDQIYQAELIHLSVYSFYVCILLYKEYQTNQVRASNVGFANNEGKDFKAALPMEILEHIIIWCAFLFQETSENQFTQLNSISTYNNEKYNGRLRFFSHGDNSSIKAEAVAKKFITMDYIEQKLGSDHVKRKRQYQYIVNITGQIIVDQKDQDDMYNLALRTVSILTNGTAQQDYRETLRIDLVSMIEELNLQNFVTVQQYRESKRTVKKFTRKNGLNQGIEARMKKQKF</sequence>
<name>A0ABP1H7S2_9EUKA</name>
<comment type="caution">
    <text evidence="1">The sequence shown here is derived from an EMBL/GenBank/DDBJ whole genome shotgun (WGS) entry which is preliminary data.</text>
</comment>
<dbReference type="Proteomes" id="UP001642409">
    <property type="component" value="Unassembled WGS sequence"/>
</dbReference>
<evidence type="ECO:0000313" key="2">
    <source>
        <dbReference type="Proteomes" id="UP001642409"/>
    </source>
</evidence>